<evidence type="ECO:0000256" key="2">
    <source>
        <dbReference type="SAM" id="SignalP"/>
    </source>
</evidence>
<dbReference type="Proteomes" id="UP001500320">
    <property type="component" value="Unassembled WGS sequence"/>
</dbReference>
<sequence>MNRLGPVLTLAAGAATAAVLGVLSTAPSAAPDAPGGPSEVALATSQAAPAPAEISKATGTPGAARTAETTGTAVPVPARADYAGRVRGDGGLIAVSVRGGRAVGYFCDGRSEAWLKGRVTGGTVALTGPGGASVTARLDGGKATGTLELGSREWRFTAPAVKKPSGLYRATAVVRGATVRAGWIYLPDGSRVGLTLVDGEPVDVAVPEPGENATVRGEQVGPEDVDEFIGEF</sequence>
<feature type="chain" id="PRO_5046180049" description="Serine/threonine protein kinase" evidence="2">
    <location>
        <begin position="30"/>
        <end position="232"/>
    </location>
</feature>
<proteinExistence type="predicted"/>
<evidence type="ECO:0008006" key="5">
    <source>
        <dbReference type="Google" id="ProtNLM"/>
    </source>
</evidence>
<evidence type="ECO:0000313" key="3">
    <source>
        <dbReference type="EMBL" id="GAA3129620.1"/>
    </source>
</evidence>
<name>A0ABP6MXT9_9ACTN</name>
<evidence type="ECO:0000256" key="1">
    <source>
        <dbReference type="SAM" id="MobiDB-lite"/>
    </source>
</evidence>
<feature type="signal peptide" evidence="2">
    <location>
        <begin position="1"/>
        <end position="29"/>
    </location>
</feature>
<feature type="compositionally biased region" description="Low complexity" evidence="1">
    <location>
        <begin position="47"/>
        <end position="70"/>
    </location>
</feature>
<protein>
    <recommendedName>
        <fullName evidence="5">Serine/threonine protein kinase</fullName>
    </recommendedName>
</protein>
<dbReference type="EMBL" id="BAAAUT010000013">
    <property type="protein sequence ID" value="GAA3129620.1"/>
    <property type="molecule type" value="Genomic_DNA"/>
</dbReference>
<reference evidence="4" key="1">
    <citation type="journal article" date="2019" name="Int. J. Syst. Evol. Microbiol.">
        <title>The Global Catalogue of Microorganisms (GCM) 10K type strain sequencing project: providing services to taxonomists for standard genome sequencing and annotation.</title>
        <authorList>
            <consortium name="The Broad Institute Genomics Platform"/>
            <consortium name="The Broad Institute Genome Sequencing Center for Infectious Disease"/>
            <person name="Wu L."/>
            <person name="Ma J."/>
        </authorList>
    </citation>
    <scope>NUCLEOTIDE SEQUENCE [LARGE SCALE GENOMIC DNA]</scope>
    <source>
        <strain evidence="4">JCM 9373</strain>
    </source>
</reference>
<gene>
    <name evidence="3" type="ORF">GCM10010466_20450</name>
</gene>
<dbReference type="RefSeq" id="WP_344858173.1">
    <property type="nucleotide sequence ID" value="NZ_BAAAUT010000013.1"/>
</dbReference>
<feature type="region of interest" description="Disordered" evidence="1">
    <location>
        <begin position="29"/>
        <end position="70"/>
    </location>
</feature>
<keyword evidence="2" id="KW-0732">Signal</keyword>
<evidence type="ECO:0000313" key="4">
    <source>
        <dbReference type="Proteomes" id="UP001500320"/>
    </source>
</evidence>
<feature type="compositionally biased region" description="Low complexity" evidence="1">
    <location>
        <begin position="29"/>
        <end position="38"/>
    </location>
</feature>
<accession>A0ABP6MXT9</accession>
<organism evidence="3 4">
    <name type="scientific">Planomonospora alba</name>
    <dbReference type="NCBI Taxonomy" id="161354"/>
    <lineage>
        <taxon>Bacteria</taxon>
        <taxon>Bacillati</taxon>
        <taxon>Actinomycetota</taxon>
        <taxon>Actinomycetes</taxon>
        <taxon>Streptosporangiales</taxon>
        <taxon>Streptosporangiaceae</taxon>
        <taxon>Planomonospora</taxon>
    </lineage>
</organism>
<keyword evidence="4" id="KW-1185">Reference proteome</keyword>
<comment type="caution">
    <text evidence="3">The sequence shown here is derived from an EMBL/GenBank/DDBJ whole genome shotgun (WGS) entry which is preliminary data.</text>
</comment>